<dbReference type="Pfam" id="PF13853">
    <property type="entry name" value="7tm_4"/>
    <property type="match status" value="1"/>
</dbReference>
<keyword evidence="10 11" id="KW-0807">Transducer</keyword>
<comment type="subcellular location">
    <subcellularLocation>
        <location evidence="2 12">Cell membrane</location>
        <topology evidence="2 12">Multi-pass membrane protein</topology>
    </subcellularLocation>
</comment>
<dbReference type="SMART" id="SM01381">
    <property type="entry name" value="7TM_GPCR_Srsx"/>
    <property type="match status" value="1"/>
</dbReference>
<name>A0A383Z4C9_BALAC</name>
<accession>A0A383Z4C9</accession>
<keyword evidence="9 12" id="KW-0472">Membrane</keyword>
<keyword evidence="11" id="KW-0675">Receptor</keyword>
<dbReference type="GO" id="GO:0004984">
    <property type="term" value="F:olfactory receptor activity"/>
    <property type="evidence" value="ECO:0007669"/>
    <property type="project" value="InterPro"/>
</dbReference>
<dbReference type="AlphaFoldDB" id="A0A383Z4C9"/>
<dbReference type="GeneID" id="103014042"/>
<keyword evidence="6 12" id="KW-0552">Olfaction</keyword>
<keyword evidence="4 12" id="KW-0716">Sensory transduction</keyword>
<evidence type="ECO:0000256" key="1">
    <source>
        <dbReference type="ARBA" id="ARBA00003929"/>
    </source>
</evidence>
<reference evidence="15" key="2">
    <citation type="submission" date="2025-08" db="UniProtKB">
        <authorList>
            <consortium name="RefSeq"/>
        </authorList>
    </citation>
    <scope>IDENTIFICATION</scope>
</reference>
<dbReference type="SUPFAM" id="SSF81321">
    <property type="entry name" value="Family A G protein-coupled receptor-like"/>
    <property type="match status" value="1"/>
</dbReference>
<dbReference type="FunFam" id="1.20.1070.10:FF:000008">
    <property type="entry name" value="Olfactory receptor"/>
    <property type="match status" value="1"/>
</dbReference>
<reference evidence="14" key="1">
    <citation type="submission" date="2025-05" db="UniProtKB">
        <authorList>
            <consortium name="RefSeq"/>
        </authorList>
    </citation>
    <scope>NUCLEOTIDE SEQUENCE [LARGE SCALE GENOMIC DNA]</scope>
</reference>
<evidence type="ECO:0000256" key="4">
    <source>
        <dbReference type="ARBA" id="ARBA00022606"/>
    </source>
</evidence>
<dbReference type="PROSITE" id="PS00237">
    <property type="entry name" value="G_PROTEIN_RECEP_F1_1"/>
    <property type="match status" value="1"/>
</dbReference>
<feature type="transmembrane region" description="Helical" evidence="12">
    <location>
        <begin position="244"/>
        <end position="267"/>
    </location>
</feature>
<dbReference type="RefSeq" id="XP_007170008.1">
    <property type="nucleotide sequence ID" value="XM_007169946.2"/>
</dbReference>
<evidence type="ECO:0000256" key="9">
    <source>
        <dbReference type="ARBA" id="ARBA00023136"/>
    </source>
</evidence>
<evidence type="ECO:0000256" key="7">
    <source>
        <dbReference type="ARBA" id="ARBA00022989"/>
    </source>
</evidence>
<dbReference type="InParanoid" id="A0A383Z4C9"/>
<evidence type="ECO:0000313" key="14">
    <source>
        <dbReference type="Proteomes" id="UP001652580"/>
    </source>
</evidence>
<dbReference type="STRING" id="310752.A0A383Z4C9"/>
<evidence type="ECO:0000256" key="10">
    <source>
        <dbReference type="ARBA" id="ARBA00023224"/>
    </source>
</evidence>
<evidence type="ECO:0000259" key="13">
    <source>
        <dbReference type="PROSITE" id="PS50262"/>
    </source>
</evidence>
<keyword evidence="8 11" id="KW-0297">G-protein coupled receptor</keyword>
<keyword evidence="14" id="KW-1185">Reference proteome</keyword>
<comment type="function">
    <text evidence="1">Putative odorant or sperm cell receptor.</text>
</comment>
<proteinExistence type="inferred from homology"/>
<evidence type="ECO:0000256" key="8">
    <source>
        <dbReference type="ARBA" id="ARBA00023040"/>
    </source>
</evidence>
<dbReference type="InterPro" id="IPR017452">
    <property type="entry name" value="GPCR_Rhodpsn_7TM"/>
</dbReference>
<evidence type="ECO:0000256" key="3">
    <source>
        <dbReference type="ARBA" id="ARBA00022475"/>
    </source>
</evidence>
<dbReference type="GO" id="GO:0005886">
    <property type="term" value="C:plasma membrane"/>
    <property type="evidence" value="ECO:0007669"/>
    <property type="project" value="UniProtKB-SubCell"/>
</dbReference>
<evidence type="ECO:0000256" key="11">
    <source>
        <dbReference type="RuleBase" id="RU000688"/>
    </source>
</evidence>
<feature type="transmembrane region" description="Helical" evidence="12">
    <location>
        <begin position="210"/>
        <end position="232"/>
    </location>
</feature>
<feature type="transmembrane region" description="Helical" evidence="12">
    <location>
        <begin position="32"/>
        <end position="57"/>
    </location>
</feature>
<comment type="similarity">
    <text evidence="11">Belongs to the G-protein coupled receptor 1 family.</text>
</comment>
<evidence type="ECO:0000256" key="6">
    <source>
        <dbReference type="ARBA" id="ARBA00022725"/>
    </source>
</evidence>
<evidence type="ECO:0000256" key="5">
    <source>
        <dbReference type="ARBA" id="ARBA00022692"/>
    </source>
</evidence>
<dbReference type="GO" id="GO:0004930">
    <property type="term" value="F:G protein-coupled receptor activity"/>
    <property type="evidence" value="ECO:0007669"/>
    <property type="project" value="UniProtKB-KW"/>
</dbReference>
<sequence length="318" mass="35529">MVQVKDMDKRNESPNTDFILLGLFPGMKHVNFLVSAILLIYTVALTTNSILILLIWVDSHLHTPMYFLLSQLALMDMMLISSTVPKMATDFFSGRRNISRVACGTQIFFFLTLGIAESILITLMSYDRYVAICNPLRYALIMSQKVCLQMAAISWVGGTLTSLAHTAYTMHFPICGSREISHFLCEVMAILKLACEDVSAYEKAVVTTTIMVLFIPLSFILSSYALIFLAVLRMNSPEGRNKALATCSSHLTVVILYFGPAMLVYMRPSSYHSPKLDEVLFMLGAILTPMMNPLIYSLRNKEVVCALKKVLGRCLTSN</sequence>
<feature type="transmembrane region" description="Helical" evidence="12">
    <location>
        <begin position="101"/>
        <end position="126"/>
    </location>
</feature>
<dbReference type="PRINTS" id="PR00245">
    <property type="entry name" value="OLFACTORYR"/>
</dbReference>
<dbReference type="InterPro" id="IPR000276">
    <property type="entry name" value="GPCR_Rhodpsn"/>
</dbReference>
<evidence type="ECO:0000256" key="12">
    <source>
        <dbReference type="RuleBase" id="RU363047"/>
    </source>
</evidence>
<gene>
    <name evidence="15" type="primary">LOC103014042</name>
</gene>
<feature type="transmembrane region" description="Helical" evidence="12">
    <location>
        <begin position="279"/>
        <end position="298"/>
    </location>
</feature>
<dbReference type="PANTHER" id="PTHR26453">
    <property type="entry name" value="OLFACTORY RECEPTOR"/>
    <property type="match status" value="1"/>
</dbReference>
<dbReference type="Proteomes" id="UP001652580">
    <property type="component" value="Chromosome 2"/>
</dbReference>
<organism evidence="14 15">
    <name type="scientific">Balaenoptera acutorostrata</name>
    <name type="common">Common minke whale</name>
    <name type="synonym">Balaena rostrata</name>
    <dbReference type="NCBI Taxonomy" id="9767"/>
    <lineage>
        <taxon>Eukaryota</taxon>
        <taxon>Metazoa</taxon>
        <taxon>Chordata</taxon>
        <taxon>Craniata</taxon>
        <taxon>Vertebrata</taxon>
        <taxon>Euteleostomi</taxon>
        <taxon>Mammalia</taxon>
        <taxon>Eutheria</taxon>
        <taxon>Laurasiatheria</taxon>
        <taxon>Artiodactyla</taxon>
        <taxon>Whippomorpha</taxon>
        <taxon>Cetacea</taxon>
        <taxon>Mysticeti</taxon>
        <taxon>Balaenopteridae</taxon>
        <taxon>Balaenoptera</taxon>
    </lineage>
</organism>
<dbReference type="Gene3D" id="1.20.1070.10">
    <property type="entry name" value="Rhodopsin 7-helix transmembrane proteins"/>
    <property type="match status" value="1"/>
</dbReference>
<evidence type="ECO:0000256" key="2">
    <source>
        <dbReference type="ARBA" id="ARBA00004651"/>
    </source>
</evidence>
<keyword evidence="3 12" id="KW-1003">Cell membrane</keyword>
<keyword evidence="5 11" id="KW-0812">Transmembrane</keyword>
<keyword evidence="7 12" id="KW-1133">Transmembrane helix</keyword>
<dbReference type="PRINTS" id="PR00237">
    <property type="entry name" value="GPCRRHODOPSN"/>
</dbReference>
<feature type="domain" description="G-protein coupled receptors family 1 profile" evidence="13">
    <location>
        <begin position="47"/>
        <end position="296"/>
    </location>
</feature>
<dbReference type="CDD" id="cd15421">
    <property type="entry name" value="7tmA_OR2T-like"/>
    <property type="match status" value="1"/>
</dbReference>
<dbReference type="PROSITE" id="PS50262">
    <property type="entry name" value="G_PROTEIN_RECEP_F1_2"/>
    <property type="match status" value="1"/>
</dbReference>
<evidence type="ECO:0000313" key="15">
    <source>
        <dbReference type="RefSeq" id="XP_007170008.1"/>
    </source>
</evidence>
<dbReference type="KEGG" id="bacu:103014042"/>
<protein>
    <recommendedName>
        <fullName evidence="12">Olfactory receptor</fullName>
    </recommendedName>
</protein>
<dbReference type="InterPro" id="IPR000725">
    <property type="entry name" value="Olfact_rcpt"/>
</dbReference>